<dbReference type="PANTHER" id="PTHR23078">
    <property type="entry name" value="VESICULAR-FUSION PROTEIN NSF"/>
    <property type="match status" value="1"/>
</dbReference>
<comment type="similarity">
    <text evidence="4">Belongs to the V-ATPase e1/e2 subunit family.</text>
</comment>
<evidence type="ECO:0000256" key="13">
    <source>
        <dbReference type="ARBA" id="ARBA00022801"/>
    </source>
</evidence>
<accession>A0A813WEN2</accession>
<dbReference type="InterPro" id="IPR029067">
    <property type="entry name" value="CDC48_domain_2-like_sf"/>
</dbReference>
<comment type="subcellular location">
    <subcellularLocation>
        <location evidence="2 21">Cytoplasm</location>
    </subcellularLocation>
    <subcellularLocation>
        <location evidence="1">Membrane</location>
        <topology evidence="1">Multi-pass membrane protein</topology>
    </subcellularLocation>
</comment>
<evidence type="ECO:0000256" key="8">
    <source>
        <dbReference type="ARBA" id="ARBA00022692"/>
    </source>
</evidence>
<keyword evidence="6 21" id="KW-0813">Transport</keyword>
<evidence type="ECO:0000256" key="18">
    <source>
        <dbReference type="ARBA" id="ARBA00023065"/>
    </source>
</evidence>
<dbReference type="Gene3D" id="2.40.40.20">
    <property type="match status" value="1"/>
</dbReference>
<dbReference type="InterPro" id="IPR003960">
    <property type="entry name" value="ATPase_AAA_CS"/>
</dbReference>
<keyword evidence="19 22" id="KW-0472">Membrane</keyword>
<evidence type="ECO:0000256" key="17">
    <source>
        <dbReference type="ARBA" id="ARBA00022989"/>
    </source>
</evidence>
<comment type="similarity">
    <text evidence="3 21">Belongs to the AAA ATPase family.</text>
</comment>
<dbReference type="AlphaFoldDB" id="A0A813WEN2"/>
<keyword evidence="15 21" id="KW-0460">Magnesium</keyword>
<dbReference type="SUPFAM" id="SSF52540">
    <property type="entry name" value="P-loop containing nucleoside triphosphate hydrolases"/>
    <property type="match status" value="2"/>
</dbReference>
<dbReference type="FunFam" id="3.40.50.300:FF:000166">
    <property type="entry name" value="vesicle-fusing ATPase isoform X1"/>
    <property type="match status" value="1"/>
</dbReference>
<dbReference type="SMART" id="SM00382">
    <property type="entry name" value="AAA"/>
    <property type="match status" value="2"/>
</dbReference>
<dbReference type="FunFam" id="3.40.50.300:FF:000187">
    <property type="entry name" value="Vesicular-fusion ATPase SEC18"/>
    <property type="match status" value="1"/>
</dbReference>
<dbReference type="InterPro" id="IPR009010">
    <property type="entry name" value="Asp_de-COase-like_dom_sf"/>
</dbReference>
<keyword evidence="10" id="KW-0677">Repeat</keyword>
<dbReference type="Pfam" id="PF05493">
    <property type="entry name" value="ATP_synt_H"/>
    <property type="match status" value="1"/>
</dbReference>
<dbReference type="CDD" id="cd19504">
    <property type="entry name" value="RecA-like_NSF-SEC18_r1-like"/>
    <property type="match status" value="1"/>
</dbReference>
<dbReference type="FunFam" id="1.10.8.60:FF:000026">
    <property type="entry name" value="vesicle-fusing ATPase isoform X1"/>
    <property type="match status" value="1"/>
</dbReference>
<dbReference type="Proteomes" id="UP000681722">
    <property type="component" value="Unassembled WGS sequence"/>
</dbReference>
<keyword evidence="27" id="KW-1185">Reference proteome</keyword>
<dbReference type="GO" id="GO:0046872">
    <property type="term" value="F:metal ion binding"/>
    <property type="evidence" value="ECO:0007669"/>
    <property type="project" value="UniProtKB-UniRule"/>
</dbReference>
<dbReference type="GO" id="GO:0005795">
    <property type="term" value="C:Golgi stack"/>
    <property type="evidence" value="ECO:0007669"/>
    <property type="project" value="TreeGrafter"/>
</dbReference>
<dbReference type="GO" id="GO:0005524">
    <property type="term" value="F:ATP binding"/>
    <property type="evidence" value="ECO:0007669"/>
    <property type="project" value="UniProtKB-UniRule"/>
</dbReference>
<dbReference type="SUPFAM" id="SSF54585">
    <property type="entry name" value="Cdc48 domain 2-like"/>
    <property type="match status" value="1"/>
</dbReference>
<evidence type="ECO:0000256" key="9">
    <source>
        <dbReference type="ARBA" id="ARBA00022723"/>
    </source>
</evidence>
<dbReference type="GO" id="GO:0035494">
    <property type="term" value="P:SNARE complex disassembly"/>
    <property type="evidence" value="ECO:0007669"/>
    <property type="project" value="InterPro"/>
</dbReference>
<keyword evidence="16 21" id="KW-0653">Protein transport</keyword>
<dbReference type="InterPro" id="IPR041569">
    <property type="entry name" value="AAA_lid_3"/>
</dbReference>
<evidence type="ECO:0000313" key="27">
    <source>
        <dbReference type="Proteomes" id="UP000663829"/>
    </source>
</evidence>
<dbReference type="Pfam" id="PF17862">
    <property type="entry name" value="AAA_lid_3"/>
    <property type="match status" value="1"/>
</dbReference>
<dbReference type="InterPro" id="IPR008389">
    <property type="entry name" value="ATPase_V0-cplx_e1/e2_su"/>
</dbReference>
<dbReference type="PANTHER" id="PTHR23078:SF3">
    <property type="entry name" value="VESICLE-FUSING ATPASE"/>
    <property type="match status" value="1"/>
</dbReference>
<feature type="domain" description="AAA+ ATPase" evidence="23">
    <location>
        <begin position="255"/>
        <end position="402"/>
    </location>
</feature>
<evidence type="ECO:0000256" key="7">
    <source>
        <dbReference type="ARBA" id="ARBA00022490"/>
    </source>
</evidence>
<keyword evidence="18" id="KW-0406">Ion transport</keyword>
<dbReference type="Gene3D" id="3.40.50.300">
    <property type="entry name" value="P-loop containing nucleotide triphosphate hydrolases"/>
    <property type="match status" value="2"/>
</dbReference>
<dbReference type="GO" id="GO:0016887">
    <property type="term" value="F:ATP hydrolysis activity"/>
    <property type="evidence" value="ECO:0007669"/>
    <property type="project" value="InterPro"/>
</dbReference>
<dbReference type="InterPro" id="IPR039812">
    <property type="entry name" value="Vesicle-fus_ATPase"/>
</dbReference>
<keyword evidence="17 22" id="KW-1133">Transmembrane helix</keyword>
<dbReference type="OrthoDB" id="9982946at2759"/>
<evidence type="ECO:0000256" key="15">
    <source>
        <dbReference type="ARBA" id="ARBA00022842"/>
    </source>
</evidence>
<dbReference type="InterPro" id="IPR003338">
    <property type="entry name" value="CDC4_N-term_subdom"/>
</dbReference>
<dbReference type="InterPro" id="IPR054419">
    <property type="entry name" value="NSF_ATPase_lid"/>
</dbReference>
<evidence type="ECO:0000256" key="19">
    <source>
        <dbReference type="ARBA" id="ARBA00023136"/>
    </source>
</evidence>
<evidence type="ECO:0000313" key="26">
    <source>
        <dbReference type="EMBL" id="CAF3644143.1"/>
    </source>
</evidence>
<dbReference type="Proteomes" id="UP000663829">
    <property type="component" value="Unassembled WGS sequence"/>
</dbReference>
<evidence type="ECO:0000256" key="2">
    <source>
        <dbReference type="ARBA" id="ARBA00004496"/>
    </source>
</evidence>
<feature type="domain" description="AAA+ ATPase" evidence="23">
    <location>
        <begin position="538"/>
        <end position="674"/>
    </location>
</feature>
<keyword evidence="7 21" id="KW-0963">Cytoplasm</keyword>
<comment type="function">
    <text evidence="21">Required for vesicle-mediated transport. Catalyzes the fusion of transport vesicles within the Golgi cisternae. Is also required for transport from the endoplasmic reticulum to the Golgi stack. Seems to function as a fusion protein required for the delivery of cargo proteins to all compartments of the Golgi stack independent of vesicle origin.</text>
</comment>
<dbReference type="GO" id="GO:0043001">
    <property type="term" value="P:Golgi to plasma membrane protein transport"/>
    <property type="evidence" value="ECO:0007669"/>
    <property type="project" value="TreeGrafter"/>
</dbReference>
<evidence type="ECO:0000256" key="22">
    <source>
        <dbReference type="SAM" id="Phobius"/>
    </source>
</evidence>
<organism evidence="25 27">
    <name type="scientific">Didymodactylos carnosus</name>
    <dbReference type="NCBI Taxonomy" id="1234261"/>
    <lineage>
        <taxon>Eukaryota</taxon>
        <taxon>Metazoa</taxon>
        <taxon>Spiralia</taxon>
        <taxon>Gnathifera</taxon>
        <taxon>Rotifera</taxon>
        <taxon>Eurotatoria</taxon>
        <taxon>Bdelloidea</taxon>
        <taxon>Philodinida</taxon>
        <taxon>Philodinidae</taxon>
        <taxon>Didymodactylos</taxon>
    </lineage>
</organism>
<protein>
    <recommendedName>
        <fullName evidence="5 21">Vesicle-fusing ATPase</fullName>
        <ecNumber evidence="5 21">3.6.4.6</ecNumber>
    </recommendedName>
</protein>
<evidence type="ECO:0000256" key="16">
    <source>
        <dbReference type="ARBA" id="ARBA00022927"/>
    </source>
</evidence>
<comment type="caution">
    <text evidence="25">The sequence shown here is derived from an EMBL/GenBank/DDBJ whole genome shotgun (WGS) entry which is preliminary data.</text>
</comment>
<dbReference type="GO" id="GO:0006891">
    <property type="term" value="P:intra-Golgi vesicle-mediated transport"/>
    <property type="evidence" value="ECO:0007669"/>
    <property type="project" value="TreeGrafter"/>
</dbReference>
<evidence type="ECO:0000256" key="14">
    <source>
        <dbReference type="ARBA" id="ARBA00022840"/>
    </source>
</evidence>
<dbReference type="Pfam" id="PF21964">
    <property type="entry name" value="NSF_ATPase_lid"/>
    <property type="match status" value="1"/>
</dbReference>
<dbReference type="EMBL" id="CAJNOQ010000974">
    <property type="protein sequence ID" value="CAF0856383.1"/>
    <property type="molecule type" value="Genomic_DNA"/>
</dbReference>
<evidence type="ECO:0000256" key="6">
    <source>
        <dbReference type="ARBA" id="ARBA00022448"/>
    </source>
</evidence>
<dbReference type="InterPro" id="IPR004201">
    <property type="entry name" value="Cdc48_dom2"/>
</dbReference>
<comment type="catalytic activity">
    <reaction evidence="20 21">
        <text>ATP + H2O = ADP + phosphate + H(+)</text>
        <dbReference type="Rhea" id="RHEA:13065"/>
        <dbReference type="ChEBI" id="CHEBI:15377"/>
        <dbReference type="ChEBI" id="CHEBI:15378"/>
        <dbReference type="ChEBI" id="CHEBI:30616"/>
        <dbReference type="ChEBI" id="CHEBI:43474"/>
        <dbReference type="ChEBI" id="CHEBI:456216"/>
        <dbReference type="EC" id="3.6.4.6"/>
    </reaction>
</comment>
<evidence type="ECO:0000256" key="21">
    <source>
        <dbReference type="RuleBase" id="RU367045"/>
    </source>
</evidence>
<dbReference type="SUPFAM" id="SSF50692">
    <property type="entry name" value="ADC-like"/>
    <property type="match status" value="1"/>
</dbReference>
<keyword evidence="11 21" id="KW-0547">Nucleotide-binding</keyword>
<evidence type="ECO:0000259" key="24">
    <source>
        <dbReference type="SMART" id="SM01073"/>
    </source>
</evidence>
<evidence type="ECO:0000256" key="3">
    <source>
        <dbReference type="ARBA" id="ARBA00006914"/>
    </source>
</evidence>
<dbReference type="Gene3D" id="3.10.330.10">
    <property type="match status" value="1"/>
</dbReference>
<evidence type="ECO:0000256" key="11">
    <source>
        <dbReference type="ARBA" id="ARBA00022741"/>
    </source>
</evidence>
<keyword evidence="14 21" id="KW-0067">ATP-binding</keyword>
<keyword evidence="12" id="KW-0375">Hydrogen ion transport</keyword>
<evidence type="ECO:0000256" key="12">
    <source>
        <dbReference type="ARBA" id="ARBA00022781"/>
    </source>
</evidence>
<dbReference type="EC" id="3.6.4.6" evidence="5 21"/>
<keyword evidence="13 21" id="KW-0378">Hydrolase</keyword>
<evidence type="ECO:0000313" key="25">
    <source>
        <dbReference type="EMBL" id="CAF0856383.1"/>
    </source>
</evidence>
<evidence type="ECO:0000256" key="5">
    <source>
        <dbReference type="ARBA" id="ARBA00012674"/>
    </source>
</evidence>
<dbReference type="Pfam" id="PF00004">
    <property type="entry name" value="AAA"/>
    <property type="match status" value="2"/>
</dbReference>
<feature type="transmembrane region" description="Helical" evidence="22">
    <location>
        <begin position="747"/>
        <end position="768"/>
    </location>
</feature>
<dbReference type="Pfam" id="PF02933">
    <property type="entry name" value="CDC48_2"/>
    <property type="match status" value="1"/>
</dbReference>
<dbReference type="EMBL" id="CAJOBC010000974">
    <property type="protein sequence ID" value="CAF3644143.1"/>
    <property type="molecule type" value="Genomic_DNA"/>
</dbReference>
<feature type="domain" description="CDC48 N-terminal subdomain" evidence="24">
    <location>
        <begin position="6"/>
        <end position="89"/>
    </location>
</feature>
<evidence type="ECO:0000256" key="1">
    <source>
        <dbReference type="ARBA" id="ARBA00004141"/>
    </source>
</evidence>
<keyword evidence="21" id="KW-0931">ER-Golgi transport</keyword>
<name>A0A813WEN2_9BILA</name>
<reference evidence="25" key="1">
    <citation type="submission" date="2021-02" db="EMBL/GenBank/DDBJ databases">
        <authorList>
            <person name="Nowell W R."/>
        </authorList>
    </citation>
    <scope>NUCLEOTIDE SEQUENCE</scope>
</reference>
<keyword evidence="9 21" id="KW-0479">Metal-binding</keyword>
<evidence type="ECO:0000256" key="10">
    <source>
        <dbReference type="ARBA" id="ARBA00022737"/>
    </source>
</evidence>
<dbReference type="InterPro" id="IPR003593">
    <property type="entry name" value="AAA+_ATPase"/>
</dbReference>
<sequence>MSQPLQLSATKCPTDELSLLNCAIINEKDIDPKRFRHIEVMTGVTSKFIFTTKSYSHLPQGKIGFNNFQRKWASIELERPYQIRPYTFDKNVQSIAILVLEVDFMNKKNVTADPYDTDKMAVEFLQQFTDHAFTVGQSIAFQFMDKKLLSVIVKEINAADLSAVARGQNSKAKKIDFGVTLPNTTVVFERGEATAINLIGKSKGKTQFVSIINPDFDFKTIGIGGLDNEFNAIFRRAFASRVFPPEIVYQLGMKHCRGILLFGPPGTGKTLMARQIGKMLNAREPKIVNGPQILDKYVGESEANIRKLFAEAEDEEKRSGPNSGLHIIIFDEIDAICKSRGSVASGAGVHDTVVNQLLSKIDGVDQLNNILIIGMTNRRDMIDEALLRPGRLEVQIEIGLPDKNGRLQIFNIHTALMRQNNKLADDVDLKEFSELTRNFSGAEIEGLVRAAMSFAMNRHIKAGKHVEVDPDAADKLKICRADFMHAVENDIKPAFGVSKEEFDLYIANGILIWGQAVTDVLEEGHLRISQTIKSEMTPLVSILIEGPPNSGKTALAAHIALLSKFPYLKFCTAQTMLGYTEIAKCQQLKKIFEDAHKSALSCVVVDELESFLEYAPVGPRYSNTVLQTLKLLFKRAPPKGRKLLIIATTSYRDILEQLGLSQSFSKIIHVSNMSSGKHVLHVINEIEHTFNDDEMKHLEKTLNDKKIWIGIKTLLDLIEVARQADDKYRVARFLATLEEVGGPNRRLIQVMLMLTAACCWLFWFCVYIHQLNPLFGPQLKSLTARVLRILWGSEF</sequence>
<gene>
    <name evidence="25" type="ORF">GPM918_LOCUS6351</name>
    <name evidence="26" type="ORF">SRO942_LOCUS6351</name>
</gene>
<dbReference type="InterPro" id="IPR003959">
    <property type="entry name" value="ATPase_AAA_core"/>
</dbReference>
<dbReference type="GO" id="GO:0046961">
    <property type="term" value="F:proton-transporting ATPase activity, rotational mechanism"/>
    <property type="evidence" value="ECO:0007669"/>
    <property type="project" value="InterPro"/>
</dbReference>
<comment type="cofactor">
    <cofactor evidence="21">
        <name>Mg(2+)</name>
        <dbReference type="ChEBI" id="CHEBI:18420"/>
    </cofactor>
    <text evidence="21">Binds 1 Mg(2+) ion per subunit.</text>
</comment>
<evidence type="ECO:0000259" key="23">
    <source>
        <dbReference type="SMART" id="SM00382"/>
    </source>
</evidence>
<proteinExistence type="inferred from homology"/>
<dbReference type="SMART" id="SM01073">
    <property type="entry name" value="CDC48_N"/>
    <property type="match status" value="1"/>
</dbReference>
<evidence type="ECO:0000256" key="20">
    <source>
        <dbReference type="ARBA" id="ARBA00048883"/>
    </source>
</evidence>
<dbReference type="PROSITE" id="PS00674">
    <property type="entry name" value="AAA"/>
    <property type="match status" value="1"/>
</dbReference>
<dbReference type="Gene3D" id="1.10.8.60">
    <property type="match status" value="2"/>
</dbReference>
<dbReference type="GO" id="GO:0033179">
    <property type="term" value="C:proton-transporting V-type ATPase, V0 domain"/>
    <property type="evidence" value="ECO:0007669"/>
    <property type="project" value="InterPro"/>
</dbReference>
<keyword evidence="8 22" id="KW-0812">Transmembrane</keyword>
<dbReference type="InterPro" id="IPR027417">
    <property type="entry name" value="P-loop_NTPase"/>
</dbReference>
<evidence type="ECO:0000256" key="4">
    <source>
        <dbReference type="ARBA" id="ARBA00008328"/>
    </source>
</evidence>